<dbReference type="WBParaSite" id="SSLN_0001046401-mRNA-1">
    <property type="protein sequence ID" value="SSLN_0001046401-mRNA-1"/>
    <property type="gene ID" value="SSLN_0001046401"/>
</dbReference>
<dbReference type="Proteomes" id="UP000275846">
    <property type="component" value="Unassembled WGS sequence"/>
</dbReference>
<sequence>MTIAVLRCHVPFSKTALTTVVLISIANPTEWPIFVCLKLIDSLFNIYKFEEGSLGGQINIMDEDKEPLQSDFHCRERPSYLFGWQPSKEFMLRLWMSIYKRGRCNGQDGIL</sequence>
<organism evidence="3">
    <name type="scientific">Schistocephalus solidus</name>
    <name type="common">Tapeworm</name>
    <dbReference type="NCBI Taxonomy" id="70667"/>
    <lineage>
        <taxon>Eukaryota</taxon>
        <taxon>Metazoa</taxon>
        <taxon>Spiralia</taxon>
        <taxon>Lophotrochozoa</taxon>
        <taxon>Platyhelminthes</taxon>
        <taxon>Cestoda</taxon>
        <taxon>Eucestoda</taxon>
        <taxon>Diphyllobothriidea</taxon>
        <taxon>Diphyllobothriidae</taxon>
        <taxon>Schistocephalus</taxon>
    </lineage>
</organism>
<reference evidence="3" key="1">
    <citation type="submission" date="2016-06" db="UniProtKB">
        <authorList>
            <consortium name="WormBaseParasite"/>
        </authorList>
    </citation>
    <scope>IDENTIFICATION</scope>
</reference>
<dbReference type="EMBL" id="UYSU01035637">
    <property type="protein sequence ID" value="VDL96471.1"/>
    <property type="molecule type" value="Genomic_DNA"/>
</dbReference>
<proteinExistence type="predicted"/>
<gene>
    <name evidence="1" type="ORF">SSLN_LOCUS10086</name>
</gene>
<evidence type="ECO:0000313" key="3">
    <source>
        <dbReference type="WBParaSite" id="SSLN_0001046401-mRNA-1"/>
    </source>
</evidence>
<dbReference type="AlphaFoldDB" id="A0A183T0U0"/>
<reference evidence="1 2" key="2">
    <citation type="submission" date="2018-11" db="EMBL/GenBank/DDBJ databases">
        <authorList>
            <consortium name="Pathogen Informatics"/>
        </authorList>
    </citation>
    <scope>NUCLEOTIDE SEQUENCE [LARGE SCALE GENOMIC DNA]</scope>
    <source>
        <strain evidence="1 2">NST_G2</strain>
    </source>
</reference>
<evidence type="ECO:0000313" key="1">
    <source>
        <dbReference type="EMBL" id="VDL96471.1"/>
    </source>
</evidence>
<accession>A0A183T0U0</accession>
<keyword evidence="2" id="KW-1185">Reference proteome</keyword>
<name>A0A183T0U0_SCHSO</name>
<protein>
    <submittedName>
        <fullName evidence="3">Secreted protein</fullName>
    </submittedName>
</protein>
<evidence type="ECO:0000313" key="2">
    <source>
        <dbReference type="Proteomes" id="UP000275846"/>
    </source>
</evidence>